<protein>
    <submittedName>
        <fullName evidence="8">Cytochrome P450</fullName>
    </submittedName>
</protein>
<keyword evidence="4" id="KW-0479">Metal-binding</keyword>
<evidence type="ECO:0000313" key="9">
    <source>
        <dbReference type="Proteomes" id="UP001444661"/>
    </source>
</evidence>
<evidence type="ECO:0000256" key="7">
    <source>
        <dbReference type="ARBA" id="ARBA00023033"/>
    </source>
</evidence>
<evidence type="ECO:0000256" key="2">
    <source>
        <dbReference type="ARBA" id="ARBA00005179"/>
    </source>
</evidence>
<dbReference type="Pfam" id="PF00067">
    <property type="entry name" value="p450"/>
    <property type="match status" value="1"/>
</dbReference>
<evidence type="ECO:0000256" key="5">
    <source>
        <dbReference type="ARBA" id="ARBA00023002"/>
    </source>
</evidence>
<evidence type="ECO:0000256" key="1">
    <source>
        <dbReference type="ARBA" id="ARBA00001971"/>
    </source>
</evidence>
<evidence type="ECO:0000256" key="4">
    <source>
        <dbReference type="ARBA" id="ARBA00022723"/>
    </source>
</evidence>
<keyword evidence="3" id="KW-0349">Heme</keyword>
<dbReference type="PRINTS" id="PR00385">
    <property type="entry name" value="P450"/>
</dbReference>
<keyword evidence="6" id="KW-0408">Iron</keyword>
<comment type="pathway">
    <text evidence="2">Secondary metabolite biosynthesis.</text>
</comment>
<evidence type="ECO:0000313" key="8">
    <source>
        <dbReference type="EMBL" id="KAK8044017.1"/>
    </source>
</evidence>
<sequence length="590" mass="67310">MAWLKILSTAGILLSTSLGYLIHVGYSHRRKINQLRKQGVYVNRLPPDCSVQFAMRDLCQEHADTEVFLMDFWPVYPALFTVFGPGPVNQICNKYNLPKTEVAVKFMHPVTGGPNLQGMNGDEWKYWRSLFNPGFSTGAMLNSVPHVVDSMLVFRQKLIEKIGKGMFPLDQFTSKLTEEIILKLTLDDDSNSQRCPNPLATALANILRWHSFWDPRILMNPLRPLIQRYNGYLMNNYIREELEKRFEEIKNERLSDDSQKSHKPIKSVVRLAIEAYLDDKKATDTTHLDTLDETFAAYTSYQVRLFLFGGTDSTASIMVFLYHMLAKHPDWLDKLKREHDEVFGKIPDDASRLLKENASLLNSCKVTLAFIKETLLLYAPAGTMRAGRPGATITDLEGTELPIDYAGANILHQALHTNPRVWPRAREFLPERFLVGPEHELYPDPAAFRPFEQGPRNCIGQTLVWNELRTALILTCRDLKITDAYEEFDAKNEAAMGMFARRKRRVFGAPIRTLYGDRAYQTDTGGYIPSMATHVVSSGQNSSQRQKFRGGQQIRSKLDWVGARLFLDERTANCICKGLLAKMYVSRLVD</sequence>
<gene>
    <name evidence="8" type="ORF">PG993_004041</name>
</gene>
<proteinExistence type="predicted"/>
<dbReference type="Proteomes" id="UP001444661">
    <property type="component" value="Unassembled WGS sequence"/>
</dbReference>
<organism evidence="8 9">
    <name type="scientific">Apiospora rasikravindrae</name>
    <dbReference type="NCBI Taxonomy" id="990691"/>
    <lineage>
        <taxon>Eukaryota</taxon>
        <taxon>Fungi</taxon>
        <taxon>Dikarya</taxon>
        <taxon>Ascomycota</taxon>
        <taxon>Pezizomycotina</taxon>
        <taxon>Sordariomycetes</taxon>
        <taxon>Xylariomycetidae</taxon>
        <taxon>Amphisphaeriales</taxon>
        <taxon>Apiosporaceae</taxon>
        <taxon>Apiospora</taxon>
    </lineage>
</organism>
<evidence type="ECO:0000256" key="6">
    <source>
        <dbReference type="ARBA" id="ARBA00023004"/>
    </source>
</evidence>
<accession>A0ABR1TC74</accession>
<dbReference type="InterPro" id="IPR050121">
    <property type="entry name" value="Cytochrome_P450_monoxygenase"/>
</dbReference>
<name>A0ABR1TC74_9PEZI</name>
<dbReference type="PANTHER" id="PTHR24305">
    <property type="entry name" value="CYTOCHROME P450"/>
    <property type="match status" value="1"/>
</dbReference>
<comment type="caution">
    <text evidence="8">The sequence shown here is derived from an EMBL/GenBank/DDBJ whole genome shotgun (WGS) entry which is preliminary data.</text>
</comment>
<dbReference type="EMBL" id="JAQQWK010000003">
    <property type="protein sequence ID" value="KAK8044017.1"/>
    <property type="molecule type" value="Genomic_DNA"/>
</dbReference>
<dbReference type="CDD" id="cd11051">
    <property type="entry name" value="CYP59-like"/>
    <property type="match status" value="1"/>
</dbReference>
<dbReference type="PANTHER" id="PTHR24305:SF107">
    <property type="entry name" value="P450, PUTATIVE (EUROFUNG)-RELATED"/>
    <property type="match status" value="1"/>
</dbReference>
<reference evidence="8 9" key="1">
    <citation type="submission" date="2023-01" db="EMBL/GenBank/DDBJ databases">
        <title>Analysis of 21 Apiospora genomes using comparative genomics revels a genus with tremendous synthesis potential of carbohydrate active enzymes and secondary metabolites.</title>
        <authorList>
            <person name="Sorensen T."/>
        </authorList>
    </citation>
    <scope>NUCLEOTIDE SEQUENCE [LARGE SCALE GENOMIC DNA]</scope>
    <source>
        <strain evidence="8 9">CBS 33761</strain>
    </source>
</reference>
<keyword evidence="9" id="KW-1185">Reference proteome</keyword>
<dbReference type="InterPro" id="IPR002401">
    <property type="entry name" value="Cyt_P450_E_grp-I"/>
</dbReference>
<dbReference type="InterPro" id="IPR001128">
    <property type="entry name" value="Cyt_P450"/>
</dbReference>
<evidence type="ECO:0000256" key="3">
    <source>
        <dbReference type="ARBA" id="ARBA00022617"/>
    </source>
</evidence>
<dbReference type="Gene3D" id="1.10.630.10">
    <property type="entry name" value="Cytochrome P450"/>
    <property type="match status" value="1"/>
</dbReference>
<dbReference type="InterPro" id="IPR036396">
    <property type="entry name" value="Cyt_P450_sf"/>
</dbReference>
<keyword evidence="7" id="KW-0503">Monooxygenase</keyword>
<dbReference type="PRINTS" id="PR00463">
    <property type="entry name" value="EP450I"/>
</dbReference>
<dbReference type="SUPFAM" id="SSF48264">
    <property type="entry name" value="Cytochrome P450"/>
    <property type="match status" value="1"/>
</dbReference>
<keyword evidence="5" id="KW-0560">Oxidoreductase</keyword>
<comment type="cofactor">
    <cofactor evidence="1">
        <name>heme</name>
        <dbReference type="ChEBI" id="CHEBI:30413"/>
    </cofactor>
</comment>